<organism evidence="4 5">
    <name type="scientific">Gemmiger gallinarum</name>
    <dbReference type="NCBI Taxonomy" id="2779354"/>
    <lineage>
        <taxon>Bacteria</taxon>
        <taxon>Bacillati</taxon>
        <taxon>Bacillota</taxon>
        <taxon>Clostridia</taxon>
        <taxon>Eubacteriales</taxon>
        <taxon>Gemmiger</taxon>
    </lineage>
</organism>
<dbReference type="PANTHER" id="PTHR31157">
    <property type="entry name" value="SCP DOMAIN-CONTAINING PROTEIN"/>
    <property type="match status" value="1"/>
</dbReference>
<comment type="caution">
    <text evidence="4">The sequence shown here is derived from an EMBL/GenBank/DDBJ whole genome shotgun (WGS) entry which is preliminary data.</text>
</comment>
<feature type="compositionally biased region" description="Polar residues" evidence="1">
    <location>
        <begin position="292"/>
        <end position="303"/>
    </location>
</feature>
<dbReference type="SUPFAM" id="SSF55797">
    <property type="entry name" value="PR-1-like"/>
    <property type="match status" value="1"/>
</dbReference>
<dbReference type="InterPro" id="IPR014044">
    <property type="entry name" value="CAP_dom"/>
</dbReference>
<dbReference type="Pfam" id="PF14191">
    <property type="entry name" value="YodL"/>
    <property type="match status" value="1"/>
</dbReference>
<evidence type="ECO:0000256" key="1">
    <source>
        <dbReference type="SAM" id="MobiDB-lite"/>
    </source>
</evidence>
<evidence type="ECO:0008006" key="6">
    <source>
        <dbReference type="Google" id="ProtNLM"/>
    </source>
</evidence>
<accession>A0ABR9R5Q3</accession>
<dbReference type="CDD" id="cd05379">
    <property type="entry name" value="CAP_bacterial"/>
    <property type="match status" value="1"/>
</dbReference>
<dbReference type="EMBL" id="JADCKC010000003">
    <property type="protein sequence ID" value="MBE5038428.1"/>
    <property type="molecule type" value="Genomic_DNA"/>
</dbReference>
<dbReference type="PANTHER" id="PTHR31157:SF1">
    <property type="entry name" value="SCP DOMAIN-CONTAINING PROTEIN"/>
    <property type="match status" value="1"/>
</dbReference>
<proteinExistence type="predicted"/>
<dbReference type="RefSeq" id="WP_193502571.1">
    <property type="nucleotide sequence ID" value="NZ_JADCKC010000003.1"/>
</dbReference>
<gene>
    <name evidence="4" type="ORF">INF35_11580</name>
</gene>
<dbReference type="InterPro" id="IPR035940">
    <property type="entry name" value="CAP_sf"/>
</dbReference>
<feature type="domain" description="SCP" evidence="2">
    <location>
        <begin position="379"/>
        <end position="482"/>
    </location>
</feature>
<feature type="region of interest" description="Disordered" evidence="1">
    <location>
        <begin position="266"/>
        <end position="323"/>
    </location>
</feature>
<evidence type="ECO:0000313" key="5">
    <source>
        <dbReference type="Proteomes" id="UP000768567"/>
    </source>
</evidence>
<keyword evidence="5" id="KW-1185">Reference proteome</keyword>
<dbReference type="Proteomes" id="UP000768567">
    <property type="component" value="Unassembled WGS sequence"/>
</dbReference>
<evidence type="ECO:0000259" key="2">
    <source>
        <dbReference type="Pfam" id="PF00188"/>
    </source>
</evidence>
<feature type="domain" description="YodL-like" evidence="3">
    <location>
        <begin position="184"/>
        <end position="258"/>
    </location>
</feature>
<name>A0ABR9R5Q3_9FIRM</name>
<dbReference type="Pfam" id="PF00188">
    <property type="entry name" value="CAP"/>
    <property type="match status" value="1"/>
</dbReference>
<evidence type="ECO:0000313" key="4">
    <source>
        <dbReference type="EMBL" id="MBE5038428.1"/>
    </source>
</evidence>
<dbReference type="InterPro" id="IPR025923">
    <property type="entry name" value="YodL-like_dom"/>
</dbReference>
<evidence type="ECO:0000259" key="3">
    <source>
        <dbReference type="Pfam" id="PF14191"/>
    </source>
</evidence>
<reference evidence="4 5" key="1">
    <citation type="submission" date="2020-10" db="EMBL/GenBank/DDBJ databases">
        <title>ChiBAC.</title>
        <authorList>
            <person name="Zenner C."/>
            <person name="Hitch T.C.A."/>
            <person name="Clavel T."/>
        </authorList>
    </citation>
    <scope>NUCLEOTIDE SEQUENCE [LARGE SCALE GENOMIC DNA]</scope>
    <source>
        <strain evidence="4 5">DSM 109015</strain>
    </source>
</reference>
<dbReference type="Gene3D" id="3.40.33.10">
    <property type="entry name" value="CAP"/>
    <property type="match status" value="1"/>
</dbReference>
<sequence>MESFIDHFYVCEDLSKLGPLDIQRFDTLQEAVTAYQTLSGDKVKALGVQNTLPRPGTLDFVQNLNGKDTLLSDCLRLHAWRNAEIQKTWIELRELLPVAQRRTIRFITPEYKDLFALQDGESLKMRYMDGTTKTTPCFACSDGYHFYLGANQLFHICQFAEISRANGTIYMPQTSHEGERADTYEIYQVSRYSAADYRFADYGYAKDKMKATDYRHVYSGMLAKDTTLDDLYMLHNSDNRPFAHQMSSMSMLSLIMLTGCTTTRTEPTVTATPESAVAATPDTAASEAPTMPESSVVDTTTTDAGEKKEMTASATPSPAPTELPEADQVEAANSEIVVEEAATSTAEMSYGALPFDLAAGTQEWWGIDSSDAAYWAVQDNINAMREAGGLPDLSMDSSLSAAADARCESFVAGGPFDHSGMTTTSEICASGPLESASAVCTAWQNSPTHYANIMNASFTSMGVGCWFCDTDQGRYTYWVVTFS</sequence>
<protein>
    <recommendedName>
        <fullName evidence="6">SCP domain-containing protein</fullName>
    </recommendedName>
</protein>